<reference evidence="1" key="1">
    <citation type="submission" date="2017-12" db="EMBL/GenBank/DDBJ databases">
        <authorList>
            <person name="Martens C."/>
            <person name="Dahlstrom E."/>
            <person name="Barbian K."/>
            <person name="Sykora L."/>
            <person name="Ricklefs S."/>
            <person name="Bruno D."/>
            <person name="Anzick I."/>
            <person name="Myles I."/>
            <person name="Datta S.K."/>
        </authorList>
    </citation>
    <scope>NUCLEOTIDE SEQUENCE</scope>
    <source>
        <strain evidence="1">AD2</strain>
        <plasmid evidence="1">p4-AD2</plasmid>
    </source>
</reference>
<dbReference type="GO" id="GO:0032259">
    <property type="term" value="P:methylation"/>
    <property type="evidence" value="ECO:0007669"/>
    <property type="project" value="UniProtKB-KW"/>
</dbReference>
<dbReference type="GO" id="GO:0008168">
    <property type="term" value="F:methyltransferase activity"/>
    <property type="evidence" value="ECO:0007669"/>
    <property type="project" value="UniProtKB-KW"/>
</dbReference>
<sequence length="51" mass="5752">MNDEALELGNRILSAYPIDPAKPSKGWGENTLWIITEADRSVTTFLLPDEY</sequence>
<organism evidence="1">
    <name type="scientific">Roseomonas mucosa</name>
    <dbReference type="NCBI Taxonomy" id="207340"/>
    <lineage>
        <taxon>Bacteria</taxon>
        <taxon>Pseudomonadati</taxon>
        <taxon>Pseudomonadota</taxon>
        <taxon>Alphaproteobacteria</taxon>
        <taxon>Acetobacterales</taxon>
        <taxon>Roseomonadaceae</taxon>
        <taxon>Roseomonas</taxon>
    </lineage>
</organism>
<keyword evidence="1" id="KW-0614">Plasmid</keyword>
<geneLocation type="plasmid" evidence="1">
    <name>p4-AD2</name>
</geneLocation>
<protein>
    <submittedName>
        <fullName evidence="1">DNA modification methyltransferase-related protein</fullName>
    </submittedName>
</protein>
<proteinExistence type="predicted"/>
<gene>
    <name evidence="1" type="ORF">RADP37_05421</name>
</gene>
<name>A0A4Y1MQ15_9PROT</name>
<accession>A0A4Y1MQ15</accession>
<keyword evidence="1" id="KW-0808">Transferase</keyword>
<dbReference type="EMBL" id="CP025185">
    <property type="protein sequence ID" value="AWV20076.1"/>
    <property type="molecule type" value="Genomic_DNA"/>
</dbReference>
<evidence type="ECO:0000313" key="1">
    <source>
        <dbReference type="EMBL" id="AWV20076.1"/>
    </source>
</evidence>
<keyword evidence="1" id="KW-0489">Methyltransferase</keyword>
<dbReference type="AlphaFoldDB" id="A0A4Y1MQ15"/>
<dbReference type="RefSeq" id="WP_397540367.1">
    <property type="nucleotide sequence ID" value="NZ_CP025185.1"/>
</dbReference>